<dbReference type="KEGG" id="adu:127747646"/>
<dbReference type="GO" id="GO:0006574">
    <property type="term" value="P:L-valine catabolic process"/>
    <property type="evidence" value="ECO:0007669"/>
    <property type="project" value="UniProtKB-UniRule"/>
</dbReference>
<keyword evidence="1 2" id="KW-0378">Hydrolase</keyword>
<accession>A0A9C6TW64</accession>
<evidence type="ECO:0000256" key="1">
    <source>
        <dbReference type="ARBA" id="ARBA00022801"/>
    </source>
</evidence>
<dbReference type="CDD" id="cd06558">
    <property type="entry name" value="crotonase-like"/>
    <property type="match status" value="1"/>
</dbReference>
<dbReference type="EC" id="3.1.2.4" evidence="2"/>
<evidence type="ECO:0000256" key="2">
    <source>
        <dbReference type="RuleBase" id="RU369070"/>
    </source>
</evidence>
<dbReference type="GeneID" id="127747646"/>
<reference evidence="5" key="2">
    <citation type="submission" date="2025-08" db="UniProtKB">
        <authorList>
            <consortium name="RefSeq"/>
        </authorList>
    </citation>
    <scope>IDENTIFICATION</scope>
    <source>
        <tissue evidence="5">Whole plant</tissue>
    </source>
</reference>
<evidence type="ECO:0000259" key="3">
    <source>
        <dbReference type="Pfam" id="PF16113"/>
    </source>
</evidence>
<proteinExistence type="inferred from homology"/>
<gene>
    <name evidence="5" type="primary">LOC127747646</name>
</gene>
<sequence>MAMTLNFNYDTENQVLFTGNSSVKYVILNRPGKLNTLNHVMVSQILKNLRLYENDFSIKLVILKANGKAFSAGGDIVSLITSSLAGHWTYPLSFYRKLLMLNHLLVTCKKPIVSLINGVAIGGGAALSMRATFRVVTENAVCFSFQNKIVTAIETFISILYKRLK</sequence>
<dbReference type="InterPro" id="IPR032259">
    <property type="entry name" value="HIBYL-CoA-H"/>
</dbReference>
<dbReference type="RefSeq" id="XP_052117717.1">
    <property type="nucleotide sequence ID" value="XM_052261757.1"/>
</dbReference>
<organism evidence="4 5">
    <name type="scientific">Arachis duranensis</name>
    <name type="common">Wild peanut</name>
    <dbReference type="NCBI Taxonomy" id="130453"/>
    <lineage>
        <taxon>Eukaryota</taxon>
        <taxon>Viridiplantae</taxon>
        <taxon>Streptophyta</taxon>
        <taxon>Embryophyta</taxon>
        <taxon>Tracheophyta</taxon>
        <taxon>Spermatophyta</taxon>
        <taxon>Magnoliopsida</taxon>
        <taxon>eudicotyledons</taxon>
        <taxon>Gunneridae</taxon>
        <taxon>Pentapetalae</taxon>
        <taxon>rosids</taxon>
        <taxon>fabids</taxon>
        <taxon>Fabales</taxon>
        <taxon>Fabaceae</taxon>
        <taxon>Papilionoideae</taxon>
        <taxon>50 kb inversion clade</taxon>
        <taxon>dalbergioids sensu lato</taxon>
        <taxon>Dalbergieae</taxon>
        <taxon>Pterocarpus clade</taxon>
        <taxon>Arachis</taxon>
    </lineage>
</organism>
<dbReference type="GO" id="GO:0003860">
    <property type="term" value="F:3-hydroxyisobutyryl-CoA hydrolase activity"/>
    <property type="evidence" value="ECO:0007669"/>
    <property type="project" value="UniProtKB-UniRule"/>
</dbReference>
<dbReference type="Pfam" id="PF16113">
    <property type="entry name" value="ECH_2"/>
    <property type="match status" value="1"/>
</dbReference>
<dbReference type="InterPro" id="IPR029045">
    <property type="entry name" value="ClpP/crotonase-like_dom_sf"/>
</dbReference>
<evidence type="ECO:0000313" key="5">
    <source>
        <dbReference type="RefSeq" id="XP_052117717.1"/>
    </source>
</evidence>
<comment type="pathway">
    <text evidence="2">Amino-acid degradation; L-valine degradation.</text>
</comment>
<keyword evidence="4" id="KW-1185">Reference proteome</keyword>
<dbReference type="InterPro" id="IPR045004">
    <property type="entry name" value="ECH_dom"/>
</dbReference>
<comment type="similarity">
    <text evidence="2">Belongs to the enoyl-CoA hydratase/isomerase family.</text>
</comment>
<protein>
    <recommendedName>
        <fullName evidence="2">3-hydroxyisobutyryl-CoA hydrolase</fullName>
        <shortName evidence="2">HIB-CoA hydrolase</shortName>
        <shortName evidence="2">HIBYL-CoA-H</shortName>
        <ecNumber evidence="2">3.1.2.4</ecNumber>
    </recommendedName>
    <alternativeName>
        <fullName evidence="2">3-hydroxyisobutyryl-coenzyme A hydrolase</fullName>
    </alternativeName>
</protein>
<name>A0A9C6TW64_ARADU</name>
<dbReference type="PANTHER" id="PTHR43176">
    <property type="entry name" value="3-HYDROXYISOBUTYRYL-COA HYDROLASE-RELATED"/>
    <property type="match status" value="1"/>
</dbReference>
<dbReference type="AlphaFoldDB" id="A0A9C6TW64"/>
<dbReference type="SUPFAM" id="SSF52096">
    <property type="entry name" value="ClpP/crotonase"/>
    <property type="match status" value="1"/>
</dbReference>
<evidence type="ECO:0000313" key="4">
    <source>
        <dbReference type="Proteomes" id="UP000515211"/>
    </source>
</evidence>
<comment type="function">
    <text evidence="2">Hydrolyzes 3-hydroxyisobutyryl-CoA (HIBYL-CoA), a saline catabolite. Has high activity toward isobutyryl-CoA. Could be an isobutyryl-CoA dehydrogenase that functions in valine catabolism.</text>
</comment>
<reference evidence="4" key="1">
    <citation type="journal article" date="2016" name="Nat. Genet.">
        <title>The genome sequences of Arachis duranensis and Arachis ipaensis, the diploid ancestors of cultivated peanut.</title>
        <authorList>
            <person name="Bertioli D.J."/>
            <person name="Cannon S.B."/>
            <person name="Froenicke L."/>
            <person name="Huang G."/>
            <person name="Farmer A.D."/>
            <person name="Cannon E.K."/>
            <person name="Liu X."/>
            <person name="Gao D."/>
            <person name="Clevenger J."/>
            <person name="Dash S."/>
            <person name="Ren L."/>
            <person name="Moretzsohn M.C."/>
            <person name="Shirasawa K."/>
            <person name="Huang W."/>
            <person name="Vidigal B."/>
            <person name="Abernathy B."/>
            <person name="Chu Y."/>
            <person name="Niederhuth C.E."/>
            <person name="Umale P."/>
            <person name="Araujo A.C."/>
            <person name="Kozik A."/>
            <person name="Kim K.D."/>
            <person name="Burow M.D."/>
            <person name="Varshney R.K."/>
            <person name="Wang X."/>
            <person name="Zhang X."/>
            <person name="Barkley N."/>
            <person name="Guimaraes P.M."/>
            <person name="Isobe S."/>
            <person name="Guo B."/>
            <person name="Liao B."/>
            <person name="Stalker H.T."/>
            <person name="Schmitz R.J."/>
            <person name="Scheffler B.E."/>
            <person name="Leal-Bertioli S.C."/>
            <person name="Xun X."/>
            <person name="Jackson S.A."/>
            <person name="Michelmore R."/>
            <person name="Ozias-Akins P."/>
        </authorList>
    </citation>
    <scope>NUCLEOTIDE SEQUENCE [LARGE SCALE GENOMIC DNA]</scope>
    <source>
        <strain evidence="4">cv. V14167</strain>
    </source>
</reference>
<dbReference type="PANTHER" id="PTHR43176:SF6">
    <property type="entry name" value="3-HYDROXYISOBUTYRYL-COA HYDROLASE"/>
    <property type="match status" value="1"/>
</dbReference>
<comment type="catalytic activity">
    <reaction evidence="2">
        <text>3-hydroxy-2-methylpropanoyl-CoA + H2O = 3-hydroxy-2-methylpropanoate + CoA + H(+)</text>
        <dbReference type="Rhea" id="RHEA:20888"/>
        <dbReference type="ChEBI" id="CHEBI:11805"/>
        <dbReference type="ChEBI" id="CHEBI:15377"/>
        <dbReference type="ChEBI" id="CHEBI:15378"/>
        <dbReference type="ChEBI" id="CHEBI:57287"/>
        <dbReference type="ChEBI" id="CHEBI:57340"/>
        <dbReference type="EC" id="3.1.2.4"/>
    </reaction>
</comment>
<dbReference type="Gene3D" id="3.90.226.10">
    <property type="entry name" value="2-enoyl-CoA Hydratase, Chain A, domain 1"/>
    <property type="match status" value="1"/>
</dbReference>
<dbReference type="Proteomes" id="UP000515211">
    <property type="component" value="Chromosome 5"/>
</dbReference>
<feature type="domain" description="Enoyl-CoA hydratase/isomerase" evidence="3">
    <location>
        <begin position="24"/>
        <end position="141"/>
    </location>
</feature>